<evidence type="ECO:0000313" key="2">
    <source>
        <dbReference type="Proteomes" id="UP001058364"/>
    </source>
</evidence>
<organism evidence="1 2">
    <name type="scientific">Mesomycoplasma molare</name>
    <dbReference type="NCBI Taxonomy" id="171288"/>
    <lineage>
        <taxon>Bacteria</taxon>
        <taxon>Bacillati</taxon>
        <taxon>Mycoplasmatota</taxon>
        <taxon>Mycoplasmoidales</taxon>
        <taxon>Metamycoplasmataceae</taxon>
        <taxon>Mesomycoplasma</taxon>
    </lineage>
</organism>
<evidence type="ECO:0000313" key="1">
    <source>
        <dbReference type="EMBL" id="UWD34056.1"/>
    </source>
</evidence>
<keyword evidence="2" id="KW-1185">Reference proteome</keyword>
<protein>
    <submittedName>
        <fullName evidence="1">Uncharacterized protein</fullName>
    </submittedName>
</protein>
<reference evidence="1" key="1">
    <citation type="submission" date="2022-08" db="EMBL/GenBank/DDBJ databases">
        <title>Complete genome sequence of Mycoplasma molare type strain H 542.</title>
        <authorList>
            <person name="Spergser J."/>
        </authorList>
    </citation>
    <scope>NUCLEOTIDE SEQUENCE</scope>
    <source>
        <strain evidence="1">H 542</strain>
    </source>
</reference>
<accession>A0ABY5TX04</accession>
<dbReference type="Proteomes" id="UP001058364">
    <property type="component" value="Chromosome"/>
</dbReference>
<proteinExistence type="predicted"/>
<dbReference type="RefSeq" id="WP_027123081.1">
    <property type="nucleotide sequence ID" value="NZ_CP103423.1"/>
</dbReference>
<dbReference type="EMBL" id="CP103423">
    <property type="protein sequence ID" value="UWD34056.1"/>
    <property type="molecule type" value="Genomic_DNA"/>
</dbReference>
<name>A0ABY5TX04_9BACT</name>
<sequence length="154" mass="18685">MIHNTTLENEMAFKIYNYLKKQIKTLPQFWYQVIEENSNNNDALLFMQTRKQERQPYFSNENFKYINYRIYLIRNKNQHIEQLKQLEQLVIYLQKIRAVENANFITKKINGVVTDEGVDKSFQIEIDEPTIDNEGQSYYLDFDILIERKETEKE</sequence>
<gene>
    <name evidence="1" type="ORF">NX772_03040</name>
</gene>